<comment type="caution">
    <text evidence="2">The sequence shown here is derived from an EMBL/GenBank/DDBJ whole genome shotgun (WGS) entry which is preliminary data.</text>
</comment>
<dbReference type="GO" id="GO:0046579">
    <property type="term" value="P:positive regulation of Ras protein signal transduction"/>
    <property type="evidence" value="ECO:0007669"/>
    <property type="project" value="TreeGrafter"/>
</dbReference>
<dbReference type="EMBL" id="BTGC01000008">
    <property type="protein sequence ID" value="GMM52151.1"/>
    <property type="molecule type" value="Genomic_DNA"/>
</dbReference>
<protein>
    <submittedName>
        <fullName evidence="2">Uncharacterized protein</fullName>
    </submittedName>
</protein>
<keyword evidence="3" id="KW-1185">Reference proteome</keyword>
<dbReference type="AlphaFoldDB" id="A0AAV5RNB4"/>
<dbReference type="Proteomes" id="UP001362899">
    <property type="component" value="Unassembled WGS sequence"/>
</dbReference>
<accession>A0AAV5RNB4</accession>
<dbReference type="Pfam" id="PF10494">
    <property type="entry name" value="Stk19"/>
    <property type="match status" value="1"/>
</dbReference>
<gene>
    <name evidence="2" type="ORF">DASB73_031140</name>
</gene>
<organism evidence="2 3">
    <name type="scientific">Starmerella bacillaris</name>
    <name type="common">Yeast</name>
    <name type="synonym">Candida zemplinina</name>
    <dbReference type="NCBI Taxonomy" id="1247836"/>
    <lineage>
        <taxon>Eukaryota</taxon>
        <taxon>Fungi</taxon>
        <taxon>Dikarya</taxon>
        <taxon>Ascomycota</taxon>
        <taxon>Saccharomycotina</taxon>
        <taxon>Dipodascomycetes</taxon>
        <taxon>Dipodascales</taxon>
        <taxon>Trichomonascaceae</taxon>
        <taxon>Starmerella</taxon>
    </lineage>
</organism>
<comment type="similarity">
    <text evidence="1">Belongs to the STK19 family.</text>
</comment>
<dbReference type="PANTHER" id="PTHR15243">
    <property type="entry name" value="SERINE/THREONINE-PROTEIN KINASE 19"/>
    <property type="match status" value="1"/>
</dbReference>
<sequence length="312" mass="35331">MALFSLNGISKYKKPRPKKANLPILPSDLAILKQLDKEKESKIAKQSLSEPLDYLSPLVDYNPLPEPSSIRKVTDISVVIEAILRARWSDYPKDSNSQYTLKNNVLASTKHFRDHVPLAISINQLYGVFPTTTTKVDQNLNKSAAEGVVRIISVNMFDTSDLVLLSSEFNTMLDIHALPNLKKLCLSEPEARYFTDSQLENAEVEVEEAISAGFLVQHIDHLNAKQLTIPDQGRLLKFMRECRELVKKIIVQNNKKFKEIPEYVLVDKFVNNKKYWTHFNGISIESVLYDCIGAGVVDGFNTPIGRGWKLLK</sequence>
<evidence type="ECO:0000313" key="2">
    <source>
        <dbReference type="EMBL" id="GMM52151.1"/>
    </source>
</evidence>
<dbReference type="PANTHER" id="PTHR15243:SF0">
    <property type="entry name" value="SERINE_THREONINE-PROTEIN KINASE 19"/>
    <property type="match status" value="1"/>
</dbReference>
<evidence type="ECO:0000313" key="3">
    <source>
        <dbReference type="Proteomes" id="UP001362899"/>
    </source>
</evidence>
<reference evidence="2 3" key="1">
    <citation type="journal article" date="2023" name="Elife">
        <title>Identification of key yeast species and microbe-microbe interactions impacting larval growth of Drosophila in the wild.</title>
        <authorList>
            <person name="Mure A."/>
            <person name="Sugiura Y."/>
            <person name="Maeda R."/>
            <person name="Honda K."/>
            <person name="Sakurai N."/>
            <person name="Takahashi Y."/>
            <person name="Watada M."/>
            <person name="Katoh T."/>
            <person name="Gotoh A."/>
            <person name="Gotoh Y."/>
            <person name="Taniguchi I."/>
            <person name="Nakamura K."/>
            <person name="Hayashi T."/>
            <person name="Katayama T."/>
            <person name="Uemura T."/>
            <person name="Hattori Y."/>
        </authorList>
    </citation>
    <scope>NUCLEOTIDE SEQUENCE [LARGE SCALE GENOMIC DNA]</scope>
    <source>
        <strain evidence="2 3">SB-73</strain>
    </source>
</reference>
<evidence type="ECO:0000256" key="1">
    <source>
        <dbReference type="ARBA" id="ARBA00093458"/>
    </source>
</evidence>
<proteinExistence type="inferred from homology"/>
<dbReference type="InterPro" id="IPR018865">
    <property type="entry name" value="STK19-like"/>
</dbReference>
<name>A0AAV5RNB4_STABA</name>